<gene>
    <name evidence="2" type="ORF">D3P06_06630</name>
</gene>
<evidence type="ECO:0000313" key="2">
    <source>
        <dbReference type="EMBL" id="RJL05509.1"/>
    </source>
</evidence>
<feature type="region of interest" description="Disordered" evidence="1">
    <location>
        <begin position="85"/>
        <end position="144"/>
    </location>
</feature>
<feature type="compositionally biased region" description="Low complexity" evidence="1">
    <location>
        <begin position="88"/>
        <end position="97"/>
    </location>
</feature>
<dbReference type="AlphaFoldDB" id="A0A418ZY77"/>
<evidence type="ECO:0000256" key="1">
    <source>
        <dbReference type="SAM" id="MobiDB-lite"/>
    </source>
</evidence>
<feature type="compositionally biased region" description="Basic and acidic residues" evidence="1">
    <location>
        <begin position="129"/>
        <end position="144"/>
    </location>
</feature>
<comment type="caution">
    <text evidence="2">The sequence shown here is derived from an EMBL/GenBank/DDBJ whole genome shotgun (WGS) entry which is preliminary data.</text>
</comment>
<dbReference type="OrthoDB" id="7876032at2"/>
<keyword evidence="3" id="KW-1185">Reference proteome</keyword>
<dbReference type="EMBL" id="QZEV01000022">
    <property type="protein sequence ID" value="RJL05509.1"/>
    <property type="molecule type" value="Genomic_DNA"/>
</dbReference>
<reference evidence="2 3" key="1">
    <citation type="submission" date="2018-09" db="EMBL/GenBank/DDBJ databases">
        <title>Paracoccus onubensis nov. sp. a moderate halophilic bacterium isolated from Gruta de las Maravillas (Aracena, Spain).</title>
        <authorList>
            <person name="Jurado V."/>
            <person name="Gutierrez-Patricio S."/>
            <person name="Gonzalez-Pimentel J.L."/>
            <person name="Laiz L."/>
            <person name="Saiz-Jimenez C."/>
        </authorList>
    </citation>
    <scope>NUCLEOTIDE SEQUENCE [LARGE SCALE GENOMIC DNA]</scope>
    <source>
        <strain evidence="2 3">DSM 19484</strain>
    </source>
</reference>
<evidence type="ECO:0000313" key="3">
    <source>
        <dbReference type="Proteomes" id="UP000285530"/>
    </source>
</evidence>
<organism evidence="2 3">
    <name type="scientific">Paracoccus aestuarii</name>
    <dbReference type="NCBI Taxonomy" id="453842"/>
    <lineage>
        <taxon>Bacteria</taxon>
        <taxon>Pseudomonadati</taxon>
        <taxon>Pseudomonadota</taxon>
        <taxon>Alphaproteobacteria</taxon>
        <taxon>Rhodobacterales</taxon>
        <taxon>Paracoccaceae</taxon>
        <taxon>Paracoccus</taxon>
    </lineage>
</organism>
<sequence length="144" mass="15776">MSTPTPKISAAQLEAMRHAMETLKPKPKADYTSREAITAMAQEIRRARAELGYSLEELAEILQPHGLAIRPSTLRGYLRKIEKEADDAQAATAAQPPRRARTKRSAPAAASTRGNSGNIVWGDLPDLTDEGHDIRPRRVEPGRG</sequence>
<name>A0A418ZY77_9RHOB</name>
<protein>
    <submittedName>
        <fullName evidence="2">Uncharacterized protein</fullName>
    </submittedName>
</protein>
<accession>A0A418ZY77</accession>
<dbReference type="RefSeq" id="WP_119885818.1">
    <property type="nucleotide sequence ID" value="NZ_CP067169.1"/>
</dbReference>
<dbReference type="Proteomes" id="UP000285530">
    <property type="component" value="Unassembled WGS sequence"/>
</dbReference>
<proteinExistence type="predicted"/>